<proteinExistence type="predicted"/>
<feature type="region of interest" description="Disordered" evidence="1">
    <location>
        <begin position="1"/>
        <end position="24"/>
    </location>
</feature>
<evidence type="ECO:0000256" key="1">
    <source>
        <dbReference type="SAM" id="MobiDB-lite"/>
    </source>
</evidence>
<evidence type="ECO:0000313" key="3">
    <source>
        <dbReference type="Proteomes" id="UP000636479"/>
    </source>
</evidence>
<comment type="caution">
    <text evidence="2">The sequence shown here is derived from an EMBL/GenBank/DDBJ whole genome shotgun (WGS) entry which is preliminary data.</text>
</comment>
<name>A0A8H6S5Y5_9AGAR</name>
<feature type="compositionally biased region" description="Pro residues" evidence="1">
    <location>
        <begin position="80"/>
        <end position="100"/>
    </location>
</feature>
<sequence length="358" mass="38916">MIPLRIGQRQRVPAPRIADKDNGETPSIAHEKALAAQPVHELIRRIATLSSQLPLTVLEAAEPGDIHRFLCSAPKAPKRTPAPKPAPAPTSAPAPNPAPPTGNRRFLPADWEARKEVYFNAAFIPGSDEGGVAAQPIIHNVDTDEEDSDYKGGKQRQVSEEDEDDDLGVQAASETAETGRKRKAIVIDGNLPASDKTRKRRKKKKKSADADSSQAPKINVVEIPSSSEEDIGLVAGRRGPKSTSRAHFSLPKPVNVNGKRRWAWQCLHCSHTLTVPRTLSTTSKFEDEPKQPLLGNLATHLRDKHGGPNIPVPIQTSENSVRGETAASAKLMEDFLREGELRPGKTPTQVGFYKVFAA</sequence>
<dbReference type="Proteomes" id="UP000636479">
    <property type="component" value="Unassembled WGS sequence"/>
</dbReference>
<dbReference type="AlphaFoldDB" id="A0A8H6S5Y5"/>
<gene>
    <name evidence="2" type="ORF">MIND_01115200</name>
</gene>
<feature type="region of interest" description="Disordered" evidence="1">
    <location>
        <begin position="140"/>
        <end position="217"/>
    </location>
</feature>
<dbReference type="EMBL" id="JACAZF010000010">
    <property type="protein sequence ID" value="KAF7293383.1"/>
    <property type="molecule type" value="Genomic_DNA"/>
</dbReference>
<feature type="region of interest" description="Disordered" evidence="1">
    <location>
        <begin position="74"/>
        <end position="106"/>
    </location>
</feature>
<dbReference type="RefSeq" id="XP_037215546.1">
    <property type="nucleotide sequence ID" value="XM_037367714.1"/>
</dbReference>
<dbReference type="OrthoDB" id="3000995at2759"/>
<protein>
    <submittedName>
        <fullName evidence="2">Uncharacterized protein</fullName>
    </submittedName>
</protein>
<feature type="compositionally biased region" description="Basic residues" evidence="1">
    <location>
        <begin position="197"/>
        <end position="206"/>
    </location>
</feature>
<keyword evidence="3" id="KW-1185">Reference proteome</keyword>
<dbReference type="GeneID" id="59350230"/>
<reference evidence="2" key="1">
    <citation type="submission" date="2020-05" db="EMBL/GenBank/DDBJ databases">
        <title>Mycena genomes resolve the evolution of fungal bioluminescence.</title>
        <authorList>
            <person name="Tsai I.J."/>
        </authorList>
    </citation>
    <scope>NUCLEOTIDE SEQUENCE</scope>
    <source>
        <strain evidence="2">171206Taipei</strain>
    </source>
</reference>
<organism evidence="2 3">
    <name type="scientific">Mycena indigotica</name>
    <dbReference type="NCBI Taxonomy" id="2126181"/>
    <lineage>
        <taxon>Eukaryota</taxon>
        <taxon>Fungi</taxon>
        <taxon>Dikarya</taxon>
        <taxon>Basidiomycota</taxon>
        <taxon>Agaricomycotina</taxon>
        <taxon>Agaricomycetes</taxon>
        <taxon>Agaricomycetidae</taxon>
        <taxon>Agaricales</taxon>
        <taxon>Marasmiineae</taxon>
        <taxon>Mycenaceae</taxon>
        <taxon>Mycena</taxon>
    </lineage>
</organism>
<accession>A0A8H6S5Y5</accession>
<evidence type="ECO:0000313" key="2">
    <source>
        <dbReference type="EMBL" id="KAF7293383.1"/>
    </source>
</evidence>